<organism evidence="1 2">
    <name type="scientific">Thermococcus thioreducens</name>
    <dbReference type="NCBI Taxonomy" id="277988"/>
    <lineage>
        <taxon>Archaea</taxon>
        <taxon>Methanobacteriati</taxon>
        <taxon>Methanobacteriota</taxon>
        <taxon>Thermococci</taxon>
        <taxon>Thermococcales</taxon>
        <taxon>Thermococcaceae</taxon>
        <taxon>Thermococcus</taxon>
    </lineage>
</organism>
<keyword evidence="1" id="KW-0808">Transferase</keyword>
<protein>
    <submittedName>
        <fullName evidence="1">Methyltransferase</fullName>
    </submittedName>
</protein>
<dbReference type="InterPro" id="IPR022121">
    <property type="entry name" value="Peptidase_M73_camelysin"/>
</dbReference>
<dbReference type="STRING" id="277988.SAMN05216170_1216"/>
<evidence type="ECO:0000313" key="1">
    <source>
        <dbReference type="EMBL" id="KQH81828.1"/>
    </source>
</evidence>
<name>A0A0Q2XL24_9EURY</name>
<dbReference type="EMBL" id="LIXN01000015">
    <property type="protein sequence ID" value="KQH81828.1"/>
    <property type="molecule type" value="Genomic_DNA"/>
</dbReference>
<keyword evidence="1" id="KW-0489">Methyltransferase</keyword>
<sequence>MSMKRAWIVAAGILAALLVLAGPAKSFFTDVALSQNNEISSGKFDIAISRDGSRFYNDLKLFEFSNLKPGDERTLTFYIKNRGDTDVSRLTMVLHVSDLEDGSMSPAEKAVDNTTDVGELSEYLIVKELKVYLGDDSWTVDSVKGKSLRELSGEGIGLSDKPLKEGEVLRISMIMKFSEKAGNACQTDRVVVDMKLSAEQ</sequence>
<comment type="caution">
    <text evidence="1">The sequence shown here is derived from an EMBL/GenBank/DDBJ whole genome shotgun (WGS) entry which is preliminary data.</text>
</comment>
<proteinExistence type="predicted"/>
<dbReference type="PATRIC" id="fig|277988.4.peg.1839"/>
<dbReference type="Pfam" id="PF12389">
    <property type="entry name" value="Peptidase_M73"/>
    <property type="match status" value="1"/>
</dbReference>
<evidence type="ECO:0000313" key="2">
    <source>
        <dbReference type="Proteomes" id="UP000051862"/>
    </source>
</evidence>
<reference evidence="1 2" key="1">
    <citation type="submission" date="2015-08" db="EMBL/GenBank/DDBJ databases">
        <title>Thermococcus thioreducens DSM 14981 genome sequencing.</title>
        <authorList>
            <person name="Hong S.-J."/>
            <person name="Kim M.-C."/>
            <person name="Shin J.-H."/>
        </authorList>
    </citation>
    <scope>NUCLEOTIDE SEQUENCE [LARGE SCALE GENOMIC DNA]</scope>
    <source>
        <strain evidence="1 2">DSM 14981</strain>
    </source>
</reference>
<dbReference type="AlphaFoldDB" id="A0A0Q2XL24"/>
<dbReference type="Proteomes" id="UP000051862">
    <property type="component" value="Unassembled WGS sequence"/>
</dbReference>
<accession>A0A0Q2XL24</accession>
<gene>
    <name evidence="1" type="ORF">AMR53_08760</name>
</gene>
<dbReference type="GO" id="GO:0032259">
    <property type="term" value="P:methylation"/>
    <property type="evidence" value="ECO:0007669"/>
    <property type="project" value="UniProtKB-KW"/>
</dbReference>
<dbReference type="GO" id="GO:0008168">
    <property type="term" value="F:methyltransferase activity"/>
    <property type="evidence" value="ECO:0007669"/>
    <property type="project" value="UniProtKB-KW"/>
</dbReference>